<gene>
    <name evidence="13" type="ORF">C1707_04250</name>
    <name evidence="14" type="ORF">CFHF_00090</name>
</gene>
<dbReference type="PANTHER" id="PTHR11562:SF17">
    <property type="entry name" value="RE54080P-RELATED"/>
    <property type="match status" value="1"/>
</dbReference>
<proteinExistence type="inferred from homology"/>
<dbReference type="Pfam" id="PF01545">
    <property type="entry name" value="Cation_efflux"/>
    <property type="match status" value="1"/>
</dbReference>
<feature type="domain" description="Cation efflux protein cytoplasmic" evidence="12">
    <location>
        <begin position="253"/>
        <end position="325"/>
    </location>
</feature>
<evidence type="ECO:0000256" key="10">
    <source>
        <dbReference type="SAM" id="Phobius"/>
    </source>
</evidence>
<keyword evidence="4 10" id="KW-0812">Transmembrane</keyword>
<evidence type="ECO:0000256" key="7">
    <source>
        <dbReference type="ARBA" id="ARBA00023065"/>
    </source>
</evidence>
<feature type="transmembrane region" description="Helical" evidence="10">
    <location>
        <begin position="191"/>
        <end position="213"/>
    </location>
</feature>
<dbReference type="RefSeq" id="WP_101711002.1">
    <property type="nucleotide sequence ID" value="NZ_CP026100.1"/>
</dbReference>
<dbReference type="KEGG" id="cfh:C1707_04250"/>
<keyword evidence="7" id="KW-0406">Ion transport</keyword>
<dbReference type="Gene3D" id="1.20.1510.10">
    <property type="entry name" value="Cation efflux protein transmembrane domain"/>
    <property type="match status" value="1"/>
</dbReference>
<dbReference type="OrthoDB" id="9809646at2"/>
<evidence type="ECO:0000313" key="16">
    <source>
        <dbReference type="Proteomes" id="UP000281192"/>
    </source>
</evidence>
<evidence type="ECO:0000256" key="8">
    <source>
        <dbReference type="ARBA" id="ARBA00023136"/>
    </source>
</evidence>
<organism evidence="14 15">
    <name type="scientific">Caulobacter flavus</name>
    <dbReference type="NCBI Taxonomy" id="1679497"/>
    <lineage>
        <taxon>Bacteria</taxon>
        <taxon>Pseudomonadati</taxon>
        <taxon>Pseudomonadota</taxon>
        <taxon>Alphaproteobacteria</taxon>
        <taxon>Caulobacterales</taxon>
        <taxon>Caulobacteraceae</taxon>
        <taxon>Caulobacter</taxon>
    </lineage>
</organism>
<dbReference type="InterPro" id="IPR050681">
    <property type="entry name" value="CDF/SLC30A"/>
</dbReference>
<dbReference type="InterPro" id="IPR036837">
    <property type="entry name" value="Cation_efflux_CTD_sf"/>
</dbReference>
<keyword evidence="16" id="KW-1185">Reference proteome</keyword>
<feature type="transmembrane region" description="Helical" evidence="10">
    <location>
        <begin position="62"/>
        <end position="85"/>
    </location>
</feature>
<evidence type="ECO:0000256" key="4">
    <source>
        <dbReference type="ARBA" id="ARBA00022692"/>
    </source>
</evidence>
<keyword evidence="3" id="KW-0813">Transport</keyword>
<evidence type="ECO:0000256" key="3">
    <source>
        <dbReference type="ARBA" id="ARBA00022448"/>
    </source>
</evidence>
<name>A0A2N5D7C5_9CAUL</name>
<dbReference type="InterPro" id="IPR058533">
    <property type="entry name" value="Cation_efflux_TM"/>
</dbReference>
<dbReference type="InterPro" id="IPR027469">
    <property type="entry name" value="Cation_efflux_TMD_sf"/>
</dbReference>
<reference evidence="14 15" key="1">
    <citation type="submission" date="2017-12" db="EMBL/GenBank/DDBJ databases">
        <title>The genome sequence of Caulobacter flavus CGMCC1 15093.</title>
        <authorList>
            <person name="Gao J."/>
            <person name="Mao X."/>
            <person name="Sun J."/>
        </authorList>
    </citation>
    <scope>NUCLEOTIDE SEQUENCE [LARGE SCALE GENOMIC DNA]</scope>
    <source>
        <strain evidence="14 15">CGMCC1 15093</strain>
    </source>
</reference>
<evidence type="ECO:0000313" key="15">
    <source>
        <dbReference type="Proteomes" id="UP000234483"/>
    </source>
</evidence>
<evidence type="ECO:0000259" key="12">
    <source>
        <dbReference type="Pfam" id="PF16916"/>
    </source>
</evidence>
<evidence type="ECO:0000313" key="14">
    <source>
        <dbReference type="EMBL" id="PLR21970.1"/>
    </source>
</evidence>
<dbReference type="Pfam" id="PF16916">
    <property type="entry name" value="ZT_dimer"/>
    <property type="match status" value="1"/>
</dbReference>
<dbReference type="InterPro" id="IPR027470">
    <property type="entry name" value="Cation_efflux_CTD"/>
</dbReference>
<feature type="compositionally biased region" description="Basic and acidic residues" evidence="9">
    <location>
        <begin position="1"/>
        <end position="27"/>
    </location>
</feature>
<dbReference type="AlphaFoldDB" id="A0A2N5D7C5"/>
<feature type="region of interest" description="Disordered" evidence="9">
    <location>
        <begin position="1"/>
        <end position="49"/>
    </location>
</feature>
<dbReference type="GO" id="GO:0005886">
    <property type="term" value="C:plasma membrane"/>
    <property type="evidence" value="ECO:0007669"/>
    <property type="project" value="TreeGrafter"/>
</dbReference>
<dbReference type="Proteomes" id="UP000281192">
    <property type="component" value="Chromosome"/>
</dbReference>
<dbReference type="NCBIfam" id="TIGR01297">
    <property type="entry name" value="CDF"/>
    <property type="match status" value="1"/>
</dbReference>
<evidence type="ECO:0000256" key="6">
    <source>
        <dbReference type="ARBA" id="ARBA00022989"/>
    </source>
</evidence>
<feature type="transmembrane region" description="Helical" evidence="10">
    <location>
        <begin position="122"/>
        <end position="146"/>
    </location>
</feature>
<feature type="domain" description="Cation efflux protein transmembrane" evidence="11">
    <location>
        <begin position="59"/>
        <end position="245"/>
    </location>
</feature>
<dbReference type="SUPFAM" id="SSF160240">
    <property type="entry name" value="Cation efflux protein cytoplasmic domain-like"/>
    <property type="match status" value="1"/>
</dbReference>
<feature type="transmembrane region" description="Helical" evidence="10">
    <location>
        <begin position="219"/>
        <end position="240"/>
    </location>
</feature>
<dbReference type="PANTHER" id="PTHR11562">
    <property type="entry name" value="CATION EFFLUX PROTEIN/ ZINC TRANSPORTER"/>
    <property type="match status" value="1"/>
</dbReference>
<evidence type="ECO:0000256" key="9">
    <source>
        <dbReference type="SAM" id="MobiDB-lite"/>
    </source>
</evidence>
<keyword evidence="5" id="KW-0864">Zinc transport</keyword>
<evidence type="ECO:0000256" key="2">
    <source>
        <dbReference type="ARBA" id="ARBA00008873"/>
    </source>
</evidence>
<feature type="transmembrane region" description="Helical" evidence="10">
    <location>
        <begin position="158"/>
        <end position="179"/>
    </location>
</feature>
<keyword evidence="6 10" id="KW-1133">Transmembrane helix</keyword>
<dbReference type="GO" id="GO:0005385">
    <property type="term" value="F:zinc ion transmembrane transporter activity"/>
    <property type="evidence" value="ECO:0007669"/>
    <property type="project" value="TreeGrafter"/>
</dbReference>
<keyword evidence="8 10" id="KW-0472">Membrane</keyword>
<dbReference type="Proteomes" id="UP000234483">
    <property type="component" value="Unassembled WGS sequence"/>
</dbReference>
<sequence>MPHDHPGHDHDHDHHDHDHDHGHEHGGHAHGHGHHHHVHGHGHHGHSHAPADFGRAFAIGTALNLAFVAAEAAAGFFTGSLALLADAGHNLSDVLGLLLAWGASVLAKRAPTGRRTYGLRKGTILASLTNAALLLVAVGAIAWEAVRRFADPQPVETGPVMIVAAIGIAINTATALMFMKGSKDDLNVRGAFLHMAADAAVSAGVVVAALAMWATGWLWLDPVVSLAIVVVIVLGTWGLLRDSLDLALDAAPRGIDPKAVADWLAAQPGVAEVHDLHIWAMSTTETAMTAHLVRPDEADHDQFLHDVCGQLAKRFNIGHSTLQIERGGQAHPCALAAEGSV</sequence>
<comment type="subcellular location">
    <subcellularLocation>
        <location evidence="1">Membrane</location>
        <topology evidence="1">Multi-pass membrane protein</topology>
    </subcellularLocation>
</comment>
<evidence type="ECO:0000259" key="11">
    <source>
        <dbReference type="Pfam" id="PF01545"/>
    </source>
</evidence>
<reference evidence="13 16" key="2">
    <citation type="submission" date="2018-01" db="EMBL/GenBank/DDBJ databases">
        <title>Complete genome sequence of Caulobacter flavus RHGG3.</title>
        <authorList>
            <person name="Yang E."/>
        </authorList>
    </citation>
    <scope>NUCLEOTIDE SEQUENCE [LARGE SCALE GENOMIC DNA]</scope>
    <source>
        <strain evidence="13 16">RHGG3</strain>
    </source>
</reference>
<feature type="compositionally biased region" description="Basic residues" evidence="9">
    <location>
        <begin position="28"/>
        <end position="47"/>
    </location>
</feature>
<evidence type="ECO:0000256" key="1">
    <source>
        <dbReference type="ARBA" id="ARBA00004141"/>
    </source>
</evidence>
<protein>
    <submittedName>
        <fullName evidence="14">Cation transporter</fullName>
    </submittedName>
</protein>
<dbReference type="InterPro" id="IPR002524">
    <property type="entry name" value="Cation_efflux"/>
</dbReference>
<dbReference type="SUPFAM" id="SSF161111">
    <property type="entry name" value="Cation efflux protein transmembrane domain-like"/>
    <property type="match status" value="1"/>
</dbReference>
<evidence type="ECO:0000256" key="5">
    <source>
        <dbReference type="ARBA" id="ARBA00022906"/>
    </source>
</evidence>
<dbReference type="EMBL" id="CP026100">
    <property type="protein sequence ID" value="AYV45522.1"/>
    <property type="molecule type" value="Genomic_DNA"/>
</dbReference>
<keyword evidence="5" id="KW-0862">Zinc</keyword>
<dbReference type="EMBL" id="PJRQ01000001">
    <property type="protein sequence ID" value="PLR21970.1"/>
    <property type="molecule type" value="Genomic_DNA"/>
</dbReference>
<accession>A0A2N5D7C5</accession>
<comment type="similarity">
    <text evidence="2">Belongs to the cation diffusion facilitator (CDF) transporter (TC 2.A.4) family. SLC30A subfamily.</text>
</comment>
<evidence type="ECO:0000313" key="13">
    <source>
        <dbReference type="EMBL" id="AYV45522.1"/>
    </source>
</evidence>